<dbReference type="InterPro" id="IPR020937">
    <property type="entry name" value="SecA_CS"/>
</dbReference>
<dbReference type="GO" id="GO:0008564">
    <property type="term" value="F:protein-exporting ATPase activity"/>
    <property type="evidence" value="ECO:0007669"/>
    <property type="project" value="UniProtKB-EC"/>
</dbReference>
<evidence type="ECO:0000256" key="6">
    <source>
        <dbReference type="ARBA" id="ARBA00022840"/>
    </source>
</evidence>
<evidence type="ECO:0000259" key="12">
    <source>
        <dbReference type="PROSITE" id="PS51192"/>
    </source>
</evidence>
<dbReference type="EC" id="7.4.2.8" evidence="11"/>
<evidence type="ECO:0000256" key="10">
    <source>
        <dbReference type="ARBA" id="ARBA00023136"/>
    </source>
</evidence>
<dbReference type="EMBL" id="QPMH01000005">
    <property type="protein sequence ID" value="RDD62592.1"/>
    <property type="molecule type" value="Genomic_DNA"/>
</dbReference>
<keyword evidence="2 11" id="KW-1003">Cell membrane</keyword>
<protein>
    <recommendedName>
        <fullName evidence="11">Protein translocase subunit SecA</fullName>
        <ecNumber evidence="11">7.4.2.8</ecNumber>
    </recommendedName>
</protein>
<dbReference type="CDD" id="cd17928">
    <property type="entry name" value="DEXDc_SecA"/>
    <property type="match status" value="1"/>
</dbReference>
<evidence type="ECO:0000256" key="1">
    <source>
        <dbReference type="ARBA" id="ARBA00022448"/>
    </source>
</evidence>
<keyword evidence="6 11" id="KW-0067">ATP-binding</keyword>
<dbReference type="InterPro" id="IPR000185">
    <property type="entry name" value="SecA"/>
</dbReference>
<dbReference type="InterPro" id="IPR027417">
    <property type="entry name" value="P-loop_NTPase"/>
</dbReference>
<dbReference type="PRINTS" id="PR00906">
    <property type="entry name" value="SECA"/>
</dbReference>
<feature type="binding site" evidence="11">
    <location>
        <position position="519"/>
    </location>
    <ligand>
        <name>ATP</name>
        <dbReference type="ChEBI" id="CHEBI:30616"/>
    </ligand>
</feature>
<keyword evidence="4" id="KW-0997">Cell inner membrane</keyword>
<comment type="subunit">
    <text evidence="11">Monomer and homodimer. Part of the essential Sec protein translocation apparatus which comprises SecA, SecYEG and auxiliary proteins SecDF-YajC and YidC.</text>
</comment>
<dbReference type="GO" id="GO:0031522">
    <property type="term" value="C:cell envelope Sec protein transport complex"/>
    <property type="evidence" value="ECO:0007669"/>
    <property type="project" value="TreeGrafter"/>
</dbReference>
<evidence type="ECO:0000256" key="9">
    <source>
        <dbReference type="ARBA" id="ARBA00023010"/>
    </source>
</evidence>
<evidence type="ECO:0000256" key="11">
    <source>
        <dbReference type="HAMAP-Rule" id="MF_01382"/>
    </source>
</evidence>
<name>A0A369TCP5_9PROT</name>
<dbReference type="HAMAP" id="MF_01382">
    <property type="entry name" value="SecA"/>
    <property type="match status" value="1"/>
</dbReference>
<keyword evidence="5 11" id="KW-0547">Nucleotide-binding</keyword>
<dbReference type="CDD" id="cd18803">
    <property type="entry name" value="SF2_C_secA"/>
    <property type="match status" value="1"/>
</dbReference>
<evidence type="ECO:0000256" key="8">
    <source>
        <dbReference type="ARBA" id="ARBA00022967"/>
    </source>
</evidence>
<comment type="caution">
    <text evidence="15">The sequence shown here is derived from an EMBL/GenBank/DDBJ whole genome shotgun (WGS) entry which is preliminary data.</text>
</comment>
<keyword evidence="16" id="KW-1185">Reference proteome</keyword>
<keyword evidence="10 11" id="KW-0472">Membrane</keyword>
<keyword evidence="1 11" id="KW-0813">Transport</keyword>
<dbReference type="InterPro" id="IPR014018">
    <property type="entry name" value="SecA_motor_DEAD"/>
</dbReference>
<evidence type="ECO:0000256" key="5">
    <source>
        <dbReference type="ARBA" id="ARBA00022741"/>
    </source>
</evidence>
<dbReference type="InterPro" id="IPR011130">
    <property type="entry name" value="SecA_preprotein_X-link_dom"/>
</dbReference>
<evidence type="ECO:0000256" key="7">
    <source>
        <dbReference type="ARBA" id="ARBA00022927"/>
    </source>
</evidence>
<feature type="domain" description="SecA family profile" evidence="14">
    <location>
        <begin position="7"/>
        <end position="603"/>
    </location>
</feature>
<dbReference type="AlphaFoldDB" id="A0A369TCP5"/>
<dbReference type="PANTHER" id="PTHR30612">
    <property type="entry name" value="SECA INNER MEMBRANE COMPONENT OF SEC PROTEIN SECRETION SYSTEM"/>
    <property type="match status" value="1"/>
</dbReference>
<comment type="catalytic activity">
    <reaction evidence="11">
        <text>ATP + H2O + cellular proteinSide 1 = ADP + phosphate + cellular proteinSide 2.</text>
        <dbReference type="EC" id="7.4.2.8"/>
    </reaction>
</comment>
<evidence type="ECO:0000313" key="15">
    <source>
        <dbReference type="EMBL" id="RDD62592.1"/>
    </source>
</evidence>
<keyword evidence="9 11" id="KW-0811">Translocation</keyword>
<dbReference type="GO" id="GO:0065002">
    <property type="term" value="P:intracellular protein transmembrane transport"/>
    <property type="evidence" value="ECO:0007669"/>
    <property type="project" value="UniProtKB-UniRule"/>
</dbReference>
<dbReference type="GO" id="GO:0005829">
    <property type="term" value="C:cytosol"/>
    <property type="evidence" value="ECO:0007669"/>
    <property type="project" value="TreeGrafter"/>
</dbReference>
<accession>A0A369TCP5</accession>
<dbReference type="PROSITE" id="PS51192">
    <property type="entry name" value="HELICASE_ATP_BIND_1"/>
    <property type="match status" value="1"/>
</dbReference>
<keyword evidence="8 11" id="KW-1278">Translocase</keyword>
<dbReference type="GO" id="GO:0005886">
    <property type="term" value="C:plasma membrane"/>
    <property type="evidence" value="ECO:0007669"/>
    <property type="project" value="UniProtKB-SubCell"/>
</dbReference>
<dbReference type="SMART" id="SM00958">
    <property type="entry name" value="SecA_PP_bind"/>
    <property type="match status" value="1"/>
</dbReference>
<keyword evidence="3 11" id="KW-0963">Cytoplasm</keyword>
<dbReference type="Pfam" id="PF01043">
    <property type="entry name" value="SecA_PP_bind"/>
    <property type="match status" value="1"/>
</dbReference>
<dbReference type="PANTHER" id="PTHR30612:SF0">
    <property type="entry name" value="CHLOROPLAST PROTEIN-TRANSPORTING ATPASE"/>
    <property type="match status" value="1"/>
</dbReference>
<dbReference type="Pfam" id="PF07517">
    <property type="entry name" value="SecA_DEAD"/>
    <property type="match status" value="1"/>
</dbReference>
<dbReference type="InterPro" id="IPR044722">
    <property type="entry name" value="SecA_SF2_C"/>
</dbReference>
<dbReference type="InterPro" id="IPR001650">
    <property type="entry name" value="Helicase_C-like"/>
</dbReference>
<dbReference type="GO" id="GO:0043952">
    <property type="term" value="P:protein transport by the Sec complex"/>
    <property type="evidence" value="ECO:0007669"/>
    <property type="project" value="TreeGrafter"/>
</dbReference>
<gene>
    <name evidence="11" type="primary">secA</name>
    <name evidence="15" type="ORF">DRB17_07425</name>
</gene>
<proteinExistence type="inferred from homology"/>
<reference evidence="15 16" key="1">
    <citation type="submission" date="2018-07" db="EMBL/GenBank/DDBJ databases">
        <title>Venubactetium sediminum gen. nov., sp. nov., isolated from a marine solar saltern.</title>
        <authorList>
            <person name="Wang S."/>
        </authorList>
    </citation>
    <scope>NUCLEOTIDE SEQUENCE [LARGE SCALE GENOMIC DNA]</scope>
    <source>
        <strain evidence="15 16">WD2A32</strain>
    </source>
</reference>
<sequence>MLEAACHAVYARTAARWRMAGRARAKRSARRAGAMAAEITALSDTDLRARATALHRSVAQAGAVSEALRPEGLAVIAEAAWRQLGLRPHPVQLAGAAVLLDGAFAEMETGEGKTLTAALAAALLALTGEPVHVLTANDYLATRDAGFVEPLLRFLGLSVGAVAGGMPEPERRAAYRASVTYGSGKEVAFDYLRDRLVLGTAGHARLRVSGLRGDDRRRERLVMRGLGACIVDEADSIMVDEARTPLVLSRDIEGELPAEVCHEALRIADTLSEGGDFAIDRTRHRVELTEAGEDRVAELSADLEGLWRVAPHRRDLAVKALSARHLFRRDEHYLVADSGVEIIDEYTGRTMPDRFWNDGLHQMIEAKEGCEVSGIRTPLLRLTYQRFFRRYRHLSGMSGTLVEVAAELWSVYRARVFDLPTHRPLRRQRLRSRLFPDETAKWSWIAGRTAEMIAKRRPVLIGVRTVDAARRAHDAIRARGIDARLLSAAQDKEEAEIVSEAGAPGAVTVATNMAGRGTDIKLAPGVAEAGGLHVIVAERHQSRRIDRQLAGRCARQGDPGSFEICVSAEDELAPRLVRHAPFSRSSLGRPIGLWLVDRAQARLERIHGRARARLVRQDQNLEGLLAFAGEDL</sequence>
<dbReference type="InterPro" id="IPR011115">
    <property type="entry name" value="SecA_DEAD"/>
</dbReference>
<dbReference type="InterPro" id="IPR014001">
    <property type="entry name" value="Helicase_ATP-bd"/>
</dbReference>
<evidence type="ECO:0000313" key="16">
    <source>
        <dbReference type="Proteomes" id="UP000253941"/>
    </source>
</evidence>
<keyword evidence="7 11" id="KW-0653">Protein transport</keyword>
<organism evidence="15 16">
    <name type="scientific">Ferruginivarius sediminum</name>
    <dbReference type="NCBI Taxonomy" id="2661937"/>
    <lineage>
        <taxon>Bacteria</taxon>
        <taxon>Pseudomonadati</taxon>
        <taxon>Pseudomonadota</taxon>
        <taxon>Alphaproteobacteria</taxon>
        <taxon>Rhodospirillales</taxon>
        <taxon>Rhodospirillaceae</taxon>
        <taxon>Ferruginivarius</taxon>
    </lineage>
</organism>
<dbReference type="GO" id="GO:0006605">
    <property type="term" value="P:protein targeting"/>
    <property type="evidence" value="ECO:0007669"/>
    <property type="project" value="UniProtKB-UniRule"/>
</dbReference>
<dbReference type="Pfam" id="PF21090">
    <property type="entry name" value="P-loop_SecA"/>
    <property type="match status" value="2"/>
</dbReference>
<dbReference type="PROSITE" id="PS51194">
    <property type="entry name" value="HELICASE_CTER"/>
    <property type="match status" value="1"/>
</dbReference>
<dbReference type="PROSITE" id="PS01312">
    <property type="entry name" value="SECA"/>
    <property type="match status" value="1"/>
</dbReference>
<dbReference type="FunFam" id="3.40.50.300:FF:000429">
    <property type="entry name" value="Preprotein translocase subunit SecA"/>
    <property type="match status" value="1"/>
</dbReference>
<evidence type="ECO:0000256" key="4">
    <source>
        <dbReference type="ARBA" id="ARBA00022519"/>
    </source>
</evidence>
<evidence type="ECO:0000259" key="14">
    <source>
        <dbReference type="PROSITE" id="PS51196"/>
    </source>
</evidence>
<dbReference type="SUPFAM" id="SSF52540">
    <property type="entry name" value="P-loop containing nucleoside triphosphate hydrolases"/>
    <property type="match status" value="2"/>
</dbReference>
<dbReference type="GO" id="GO:0005524">
    <property type="term" value="F:ATP binding"/>
    <property type="evidence" value="ECO:0007669"/>
    <property type="project" value="UniProtKB-UniRule"/>
</dbReference>
<evidence type="ECO:0000256" key="3">
    <source>
        <dbReference type="ARBA" id="ARBA00022490"/>
    </source>
</evidence>
<evidence type="ECO:0000256" key="2">
    <source>
        <dbReference type="ARBA" id="ARBA00022475"/>
    </source>
</evidence>
<dbReference type="Gene3D" id="3.40.50.300">
    <property type="entry name" value="P-loop containing nucleotide triphosphate hydrolases"/>
    <property type="match status" value="2"/>
</dbReference>
<feature type="domain" description="Helicase C-terminal" evidence="13">
    <location>
        <begin position="448"/>
        <end position="599"/>
    </location>
</feature>
<dbReference type="InterPro" id="IPR036670">
    <property type="entry name" value="SecA_X-link_sf"/>
</dbReference>
<dbReference type="Gene3D" id="3.90.1440.10">
    <property type="entry name" value="SecA, preprotein cross-linking domain"/>
    <property type="match status" value="1"/>
</dbReference>
<dbReference type="PROSITE" id="PS51196">
    <property type="entry name" value="SECA_MOTOR_DEAD"/>
    <property type="match status" value="1"/>
</dbReference>
<dbReference type="GO" id="GO:0017038">
    <property type="term" value="P:protein import"/>
    <property type="evidence" value="ECO:0007669"/>
    <property type="project" value="InterPro"/>
</dbReference>
<evidence type="ECO:0000259" key="13">
    <source>
        <dbReference type="PROSITE" id="PS51194"/>
    </source>
</evidence>
<comment type="subcellular location">
    <subcellularLocation>
        <location evidence="11">Cell membrane</location>
        <topology evidence="11">Peripheral membrane protein</topology>
        <orientation evidence="11">Cytoplasmic side</orientation>
    </subcellularLocation>
    <subcellularLocation>
        <location evidence="11">Cytoplasm</location>
    </subcellularLocation>
    <text evidence="11">Distribution is 50-50.</text>
</comment>
<feature type="domain" description="Helicase ATP-binding" evidence="12">
    <location>
        <begin position="94"/>
        <end position="249"/>
    </location>
</feature>
<feature type="binding site" evidence="11">
    <location>
        <position position="92"/>
    </location>
    <ligand>
        <name>ATP</name>
        <dbReference type="ChEBI" id="CHEBI:30616"/>
    </ligand>
</feature>
<comment type="function">
    <text evidence="11">Part of the Sec protein translocase complex. Interacts with the SecYEG preprotein conducting channel. Has a central role in coupling the hydrolysis of ATP to the transfer of proteins into and across the cell membrane, serving both as a receptor for the preprotein-SecB complex and as an ATP-driven molecular motor driving the stepwise translocation of polypeptide chains across the membrane.</text>
</comment>
<dbReference type="SMART" id="SM00957">
    <property type="entry name" value="SecA_DEAD"/>
    <property type="match status" value="1"/>
</dbReference>
<dbReference type="Proteomes" id="UP000253941">
    <property type="component" value="Unassembled WGS sequence"/>
</dbReference>
<feature type="binding site" evidence="11">
    <location>
        <begin position="110"/>
        <end position="114"/>
    </location>
    <ligand>
        <name>ATP</name>
        <dbReference type="ChEBI" id="CHEBI:30616"/>
    </ligand>
</feature>
<dbReference type="SUPFAM" id="SSF81767">
    <property type="entry name" value="Pre-protein crosslinking domain of SecA"/>
    <property type="match status" value="1"/>
</dbReference>
<comment type="similarity">
    <text evidence="11">Belongs to the SecA family.</text>
</comment>